<feature type="transmembrane region" description="Helical" evidence="1">
    <location>
        <begin position="146"/>
        <end position="166"/>
    </location>
</feature>
<keyword evidence="1" id="KW-1133">Transmembrane helix</keyword>
<dbReference type="PROSITE" id="PS50887">
    <property type="entry name" value="GGDEF"/>
    <property type="match status" value="1"/>
</dbReference>
<feature type="domain" description="EAL" evidence="2">
    <location>
        <begin position="768"/>
        <end position="1022"/>
    </location>
</feature>
<dbReference type="Gene3D" id="3.20.20.450">
    <property type="entry name" value="EAL domain"/>
    <property type="match status" value="1"/>
</dbReference>
<gene>
    <name evidence="4" type="ORF">PAECIP111892_05224</name>
</gene>
<evidence type="ECO:0008006" key="6">
    <source>
        <dbReference type="Google" id="ProtNLM"/>
    </source>
</evidence>
<dbReference type="SUPFAM" id="SSF141868">
    <property type="entry name" value="EAL domain-like"/>
    <property type="match status" value="1"/>
</dbReference>
<dbReference type="InterPro" id="IPR043128">
    <property type="entry name" value="Rev_trsase/Diguanyl_cyclase"/>
</dbReference>
<proteinExistence type="predicted"/>
<accession>A0ABM9CUP8</accession>
<feature type="transmembrane region" description="Helical" evidence="1">
    <location>
        <begin position="255"/>
        <end position="277"/>
    </location>
</feature>
<protein>
    <recommendedName>
        <fullName evidence="6">EAL domain-containing protein</fullName>
    </recommendedName>
</protein>
<evidence type="ECO:0000259" key="3">
    <source>
        <dbReference type="PROSITE" id="PS50887"/>
    </source>
</evidence>
<feature type="transmembrane region" description="Helical" evidence="1">
    <location>
        <begin position="6"/>
        <end position="26"/>
    </location>
</feature>
<comment type="caution">
    <text evidence="4">The sequence shown here is derived from an EMBL/GenBank/DDBJ whole genome shotgun (WGS) entry which is preliminary data.</text>
</comment>
<feature type="transmembrane region" description="Helical" evidence="1">
    <location>
        <begin position="339"/>
        <end position="355"/>
    </location>
</feature>
<feature type="transmembrane region" description="Helical" evidence="1">
    <location>
        <begin position="101"/>
        <end position="119"/>
    </location>
</feature>
<feature type="transmembrane region" description="Helical" evidence="1">
    <location>
        <begin position="70"/>
        <end position="89"/>
    </location>
</feature>
<dbReference type="EMBL" id="CAKMMG010000012">
    <property type="protein sequence ID" value="CAH1222860.1"/>
    <property type="molecule type" value="Genomic_DNA"/>
</dbReference>
<feature type="transmembrane region" description="Helical" evidence="1">
    <location>
        <begin position="178"/>
        <end position="196"/>
    </location>
</feature>
<dbReference type="SMART" id="SM00267">
    <property type="entry name" value="GGDEF"/>
    <property type="match status" value="1"/>
</dbReference>
<dbReference type="PANTHER" id="PTHR44757">
    <property type="entry name" value="DIGUANYLATE CYCLASE DGCP"/>
    <property type="match status" value="1"/>
</dbReference>
<dbReference type="InterPro" id="IPR003018">
    <property type="entry name" value="GAF"/>
</dbReference>
<dbReference type="Gene3D" id="3.30.70.270">
    <property type="match status" value="1"/>
</dbReference>
<name>A0ABM9CUP8_9BACL</name>
<feature type="transmembrane region" description="Helical" evidence="1">
    <location>
        <begin position="38"/>
        <end position="58"/>
    </location>
</feature>
<dbReference type="InterPro" id="IPR031621">
    <property type="entry name" value="HisKA_7TM"/>
</dbReference>
<dbReference type="PANTHER" id="PTHR44757:SF2">
    <property type="entry name" value="BIOFILM ARCHITECTURE MAINTENANCE PROTEIN MBAA"/>
    <property type="match status" value="1"/>
</dbReference>
<dbReference type="NCBIfam" id="TIGR00254">
    <property type="entry name" value="GGDEF"/>
    <property type="match status" value="1"/>
</dbReference>
<reference evidence="4" key="1">
    <citation type="submission" date="2022-01" db="EMBL/GenBank/DDBJ databases">
        <authorList>
            <person name="Criscuolo A."/>
        </authorList>
    </citation>
    <scope>NUCLEOTIDE SEQUENCE</scope>
    <source>
        <strain evidence="4">CIP111892</strain>
    </source>
</reference>
<dbReference type="SUPFAM" id="SSF55781">
    <property type="entry name" value="GAF domain-like"/>
    <property type="match status" value="1"/>
</dbReference>
<evidence type="ECO:0000313" key="4">
    <source>
        <dbReference type="EMBL" id="CAH1222860.1"/>
    </source>
</evidence>
<dbReference type="Pfam" id="PF00563">
    <property type="entry name" value="EAL"/>
    <property type="match status" value="1"/>
</dbReference>
<dbReference type="CDD" id="cd01949">
    <property type="entry name" value="GGDEF"/>
    <property type="match status" value="1"/>
</dbReference>
<dbReference type="InterPro" id="IPR000160">
    <property type="entry name" value="GGDEF_dom"/>
</dbReference>
<evidence type="ECO:0000256" key="1">
    <source>
        <dbReference type="SAM" id="Phobius"/>
    </source>
</evidence>
<dbReference type="SMART" id="SM00065">
    <property type="entry name" value="GAF"/>
    <property type="match status" value="1"/>
</dbReference>
<feature type="transmembrane region" description="Helical" evidence="1">
    <location>
        <begin position="316"/>
        <end position="333"/>
    </location>
</feature>
<dbReference type="SMART" id="SM00052">
    <property type="entry name" value="EAL"/>
    <property type="match status" value="1"/>
</dbReference>
<dbReference type="InterPro" id="IPR052155">
    <property type="entry name" value="Biofilm_reg_signaling"/>
</dbReference>
<dbReference type="InterPro" id="IPR029016">
    <property type="entry name" value="GAF-like_dom_sf"/>
</dbReference>
<keyword evidence="1" id="KW-0472">Membrane</keyword>
<dbReference type="SUPFAM" id="SSF55073">
    <property type="entry name" value="Nucleotide cyclase"/>
    <property type="match status" value="1"/>
</dbReference>
<sequence length="1026" mass="116076">MSLASIFSLVFFIAFAIYFILGIYTLSLNTKNRLNRVFSLIFLTLSVWAFCFSIANSAPDYETAIFWRRLTSLGWGTVYSLLLHCCLILTERNKILKSKWIYVLLYLPAVVNVIVFGYSDTASGQYKLMNTPMGWANVSTNGWGDIYFNLYYISFILAVLLLLWNWGRKTEDPVKKKLAYLFMSSCTIASILATLTDVIVNAYTSFKFIQMAPVILLLPTTAIFYAIKRYGLMGMEKSGRAEPGKILSEVNMDRFIKIMSFVYIIGGMLNFAAQYFFNQKVPYFHAVLLFSFFFFAIGALLTIIKFLPIKADYKEYIFILIMLASILLIAVNFIDSASITVWAAPFIIVMLSVLFNKRLMILWIGISILTTQIYIWVKIPKTMVQVDGSDHLARIGILGITLWLAYFVNRVYLQRLEENEAQIRFQKMVSQISGDFVKVTESNLDEKIYELLELSGRHFQVDRTFFVHLTEQQQTFEWCNEGVESAMDIIPKLTRDTFPWWVNEMLSSDLVNVIDVEMLPPEAEAEIETFKSHQMKSLISITVRNKGNIMGILFFASFKAVKSLGGNHQELLRILANLLTDALVKVEAEKEISYMAYYDALTGFPNHALFKNQLEQSIHLARGTGSLIGVLFIDLDAFKSVNDTIGHLGGDEMLQQVAARLSGCLREQDMVSRFGGDEFLIKLTGIDRVEDIKKIAGKLMRSIIQPVMVKGQEFFITASAGIAVYPTDGESTEELIKNADLAMYASKEKGKNQYTLCSPAMKEDVLQKTQLTNCLYRALERNEFVLYYQPQVSVSTREIVGLEALIRWNNPELGMISPATFIPLAEQTGLIIPIGQWVLETACRQIKEWQVMGLPPIRMAVNLSVVQFQERNLLSLVGGILSKTGLEAKYLELEITESAAADGEDYIVQVLHELKALGVNISIDDFGSGYSSLSRLKTLPVDRIKIDMQFVRGISTGNKDEAIAKTIIQLAKNLELQVIAEGVETASQVEFFNTYKCDEIQGYYFYKPMPASEVEGILTVRRNTLI</sequence>
<dbReference type="InterPro" id="IPR035919">
    <property type="entry name" value="EAL_sf"/>
</dbReference>
<dbReference type="PROSITE" id="PS50883">
    <property type="entry name" value="EAL"/>
    <property type="match status" value="1"/>
</dbReference>
<dbReference type="Gene3D" id="3.30.450.40">
    <property type="match status" value="1"/>
</dbReference>
<dbReference type="CDD" id="cd01948">
    <property type="entry name" value="EAL"/>
    <property type="match status" value="1"/>
</dbReference>
<feature type="domain" description="GGDEF" evidence="3">
    <location>
        <begin position="626"/>
        <end position="759"/>
    </location>
</feature>
<feature type="transmembrane region" description="Helical" evidence="1">
    <location>
        <begin position="208"/>
        <end position="227"/>
    </location>
</feature>
<keyword evidence="1" id="KW-0812">Transmembrane</keyword>
<dbReference type="InterPro" id="IPR029787">
    <property type="entry name" value="Nucleotide_cyclase"/>
</dbReference>
<dbReference type="Pfam" id="PF16927">
    <property type="entry name" value="HisKA_7TM"/>
    <property type="match status" value="1"/>
</dbReference>
<evidence type="ECO:0000259" key="2">
    <source>
        <dbReference type="PROSITE" id="PS50883"/>
    </source>
</evidence>
<dbReference type="InterPro" id="IPR001633">
    <property type="entry name" value="EAL_dom"/>
</dbReference>
<organism evidence="4 5">
    <name type="scientific">Paenibacillus auburnensis</name>
    <dbReference type="NCBI Taxonomy" id="2905649"/>
    <lineage>
        <taxon>Bacteria</taxon>
        <taxon>Bacillati</taxon>
        <taxon>Bacillota</taxon>
        <taxon>Bacilli</taxon>
        <taxon>Bacillales</taxon>
        <taxon>Paenibacillaceae</taxon>
        <taxon>Paenibacillus</taxon>
    </lineage>
</organism>
<feature type="transmembrane region" description="Helical" evidence="1">
    <location>
        <begin position="360"/>
        <end position="379"/>
    </location>
</feature>
<evidence type="ECO:0000313" key="5">
    <source>
        <dbReference type="Proteomes" id="UP000838324"/>
    </source>
</evidence>
<dbReference type="Proteomes" id="UP000838324">
    <property type="component" value="Unassembled WGS sequence"/>
</dbReference>
<dbReference type="Pfam" id="PF00990">
    <property type="entry name" value="GGDEF"/>
    <property type="match status" value="1"/>
</dbReference>
<keyword evidence="5" id="KW-1185">Reference proteome</keyword>
<feature type="transmembrane region" description="Helical" evidence="1">
    <location>
        <begin position="283"/>
        <end position="304"/>
    </location>
</feature>